<keyword evidence="12 18" id="KW-0472">Membrane</keyword>
<dbReference type="Pfam" id="PF00450">
    <property type="entry name" value="Peptidase_S10"/>
    <property type="match status" value="1"/>
</dbReference>
<comment type="catalytic activity">
    <reaction evidence="14">
        <text>a diacylglycerol + H2O = a monoacylglycerol + a fatty acid + H(+)</text>
        <dbReference type="Rhea" id="RHEA:32731"/>
        <dbReference type="ChEBI" id="CHEBI:15377"/>
        <dbReference type="ChEBI" id="CHEBI:15378"/>
        <dbReference type="ChEBI" id="CHEBI:17408"/>
        <dbReference type="ChEBI" id="CHEBI:18035"/>
        <dbReference type="ChEBI" id="CHEBI:28868"/>
    </reaction>
</comment>
<keyword evidence="20" id="KW-1185">Reference proteome</keyword>
<dbReference type="PRINTS" id="PR00724">
    <property type="entry name" value="CRBOXYPTASEC"/>
</dbReference>
<evidence type="ECO:0000313" key="19">
    <source>
        <dbReference type="EMBL" id="WFC96911.1"/>
    </source>
</evidence>
<feature type="compositionally biased region" description="Low complexity" evidence="17">
    <location>
        <begin position="496"/>
        <end position="513"/>
    </location>
</feature>
<evidence type="ECO:0000256" key="2">
    <source>
        <dbReference type="ARBA" id="ARBA00004393"/>
    </source>
</evidence>
<evidence type="ECO:0000256" key="10">
    <source>
        <dbReference type="ARBA" id="ARBA00022989"/>
    </source>
</evidence>
<dbReference type="GO" id="GO:0006508">
    <property type="term" value="P:proteolysis"/>
    <property type="evidence" value="ECO:0007669"/>
    <property type="project" value="UniProtKB-KW"/>
</dbReference>
<dbReference type="InterPro" id="IPR001563">
    <property type="entry name" value="Peptidase_S10"/>
</dbReference>
<evidence type="ECO:0000256" key="7">
    <source>
        <dbReference type="ARBA" id="ARBA00022703"/>
    </source>
</evidence>
<evidence type="ECO:0000256" key="15">
    <source>
        <dbReference type="ARBA" id="ARBA00048461"/>
    </source>
</evidence>
<dbReference type="GO" id="GO:0005802">
    <property type="term" value="C:trans-Golgi network"/>
    <property type="evidence" value="ECO:0007669"/>
    <property type="project" value="TreeGrafter"/>
</dbReference>
<keyword evidence="6 18" id="KW-0812">Transmembrane</keyword>
<evidence type="ECO:0000256" key="5">
    <source>
        <dbReference type="ARBA" id="ARBA00022670"/>
    </source>
</evidence>
<evidence type="ECO:0000256" key="16">
    <source>
        <dbReference type="RuleBase" id="RU361156"/>
    </source>
</evidence>
<feature type="transmembrane region" description="Helical" evidence="18">
    <location>
        <begin position="523"/>
        <end position="543"/>
    </location>
</feature>
<keyword evidence="4 16" id="KW-0121">Carboxypeptidase</keyword>
<dbReference type="InterPro" id="IPR018202">
    <property type="entry name" value="Ser_caboxypep_ser_AS"/>
</dbReference>
<accession>A0AAF0DXS9</accession>
<evidence type="ECO:0000256" key="1">
    <source>
        <dbReference type="ARBA" id="ARBA00001003"/>
    </source>
</evidence>
<evidence type="ECO:0000256" key="3">
    <source>
        <dbReference type="ARBA" id="ARBA00009431"/>
    </source>
</evidence>
<evidence type="ECO:0000256" key="13">
    <source>
        <dbReference type="ARBA" id="ARBA00023180"/>
    </source>
</evidence>
<name>A0AAF0DXS9_9BASI</name>
<dbReference type="PROSITE" id="PS00131">
    <property type="entry name" value="CARBOXYPEPT_SER_SER"/>
    <property type="match status" value="1"/>
</dbReference>
<reference evidence="19" key="1">
    <citation type="submission" date="2023-03" db="EMBL/GenBank/DDBJ databases">
        <title>Mating type loci evolution in Malassezia.</title>
        <authorList>
            <person name="Coelho M.A."/>
        </authorList>
    </citation>
    <scope>NUCLEOTIDE SEQUENCE</scope>
    <source>
        <strain evidence="19">CBS 14135</strain>
    </source>
</reference>
<dbReference type="SUPFAM" id="SSF53474">
    <property type="entry name" value="alpha/beta-Hydrolases"/>
    <property type="match status" value="1"/>
</dbReference>
<keyword evidence="7" id="KW-0053">Apoptosis</keyword>
<feature type="region of interest" description="Disordered" evidence="17">
    <location>
        <begin position="566"/>
        <end position="606"/>
    </location>
</feature>
<sequence>MAKLAARSFFVGHVPDVPPVEPGREFVVEAGYLPARPPANGEPAKDQAHLYFLLHRAMYKPKRRKLVVWLNGGPGCSSFDGSMMEIGAWRFDGDNLSWTPPGGSWNEYADVLYVDQPVGTGFSYVQNDAYASSLAQVGAEFLYFLRQFVAAYPEYDRKRHLDAGPGGAVDVYIAGESYAGQFIPYIADALVKAGKTTPVHLAGIAIGNGDIDPKHQGGSEVDMMLAAGIWKPDGPEMRAIAPTVRQCRDAVARDATPKAAYAACDAVLPQLLSLTTRTVNGTAYCLNTYDLRLVDTSPACGMNWPPELAATYRFLRKPDVRKALHVDDTQKPQAWVECNTAVGHALQEHAADMDASVALLPGLLEAQVPVLLFAGDQDVICNRIGLQRTIDALSWGGQRGLAQAPRDWRINGELVGTWQSDRNLTWVQVHQASHMPAYDAPLAVHDMMLRFMQVDMNLGAGVAAWNTSTVGLDARILVPDRGKTRVPMRPPPPGAPATTAAPTPTPTPSATDTAVEQAAHVDVLGNVFVLALIGLAVAGCLWVRRRARARPGRYHAVGQYVLDPNASAGRVPLRSPERSPERARERDVEMEPFALGDDEDAEPHGK</sequence>
<evidence type="ECO:0000256" key="14">
    <source>
        <dbReference type="ARBA" id="ARBA00047591"/>
    </source>
</evidence>
<dbReference type="AlphaFoldDB" id="A0AAF0DXS9"/>
<dbReference type="Proteomes" id="UP001216638">
    <property type="component" value="Chromosome 5"/>
</dbReference>
<evidence type="ECO:0000256" key="18">
    <source>
        <dbReference type="SAM" id="Phobius"/>
    </source>
</evidence>
<evidence type="ECO:0000313" key="20">
    <source>
        <dbReference type="Proteomes" id="UP001216638"/>
    </source>
</evidence>
<feature type="region of interest" description="Disordered" evidence="17">
    <location>
        <begin position="481"/>
        <end position="513"/>
    </location>
</feature>
<gene>
    <name evidence="19" type="primary">KEX1</name>
    <name evidence="19" type="ORF">MBRA1_003577</name>
</gene>
<dbReference type="GO" id="GO:0004185">
    <property type="term" value="F:serine-type carboxypeptidase activity"/>
    <property type="evidence" value="ECO:0007669"/>
    <property type="project" value="UniProtKB-UniRule"/>
</dbReference>
<dbReference type="GO" id="GO:0006915">
    <property type="term" value="P:apoptotic process"/>
    <property type="evidence" value="ECO:0007669"/>
    <property type="project" value="UniProtKB-KW"/>
</dbReference>
<comment type="similarity">
    <text evidence="3 16">Belongs to the peptidase S10 family.</text>
</comment>
<evidence type="ECO:0000256" key="4">
    <source>
        <dbReference type="ARBA" id="ARBA00022645"/>
    </source>
</evidence>
<dbReference type="PANTHER" id="PTHR11802:SF190">
    <property type="entry name" value="PHEROMONE-PROCESSING CARBOXYPEPTIDASE KEX1"/>
    <property type="match status" value="1"/>
</dbReference>
<comment type="catalytic activity">
    <reaction evidence="15">
        <text>a monoacylglycerol + H2O = glycerol + a fatty acid + H(+)</text>
        <dbReference type="Rhea" id="RHEA:15245"/>
        <dbReference type="ChEBI" id="CHEBI:15377"/>
        <dbReference type="ChEBI" id="CHEBI:15378"/>
        <dbReference type="ChEBI" id="CHEBI:17408"/>
        <dbReference type="ChEBI" id="CHEBI:17754"/>
        <dbReference type="ChEBI" id="CHEBI:28868"/>
    </reaction>
</comment>
<keyword evidence="9 16" id="KW-0378">Hydrolase</keyword>
<dbReference type="InterPro" id="IPR029058">
    <property type="entry name" value="AB_hydrolase_fold"/>
</dbReference>
<protein>
    <recommendedName>
        <fullName evidence="16">Carboxypeptidase</fullName>
        <ecNumber evidence="16">3.4.16.-</ecNumber>
    </recommendedName>
</protein>
<dbReference type="EMBL" id="CP119955">
    <property type="protein sequence ID" value="WFC96911.1"/>
    <property type="molecule type" value="Genomic_DNA"/>
</dbReference>
<dbReference type="Gene3D" id="3.40.50.1820">
    <property type="entry name" value="alpha/beta hydrolase"/>
    <property type="match status" value="1"/>
</dbReference>
<evidence type="ECO:0000256" key="8">
    <source>
        <dbReference type="ARBA" id="ARBA00022729"/>
    </source>
</evidence>
<evidence type="ECO:0000256" key="17">
    <source>
        <dbReference type="SAM" id="MobiDB-lite"/>
    </source>
</evidence>
<keyword evidence="13" id="KW-0325">Glycoprotein</keyword>
<comment type="subcellular location">
    <subcellularLocation>
        <location evidence="2">Golgi apparatus</location>
        <location evidence="2">trans-Golgi network membrane</location>
        <topology evidence="2">Single-pass type I membrane protein</topology>
    </subcellularLocation>
</comment>
<comment type="catalytic activity">
    <reaction evidence="1">
        <text>Preferential release of a C-terminal arginine or lysine residue.</text>
        <dbReference type="EC" id="3.4.16.6"/>
    </reaction>
</comment>
<keyword evidence="8" id="KW-0732">Signal</keyword>
<dbReference type="EC" id="3.4.16.-" evidence="16"/>
<feature type="compositionally biased region" description="Basic and acidic residues" evidence="17">
    <location>
        <begin position="575"/>
        <end position="589"/>
    </location>
</feature>
<feature type="compositionally biased region" description="Acidic residues" evidence="17">
    <location>
        <begin position="596"/>
        <end position="606"/>
    </location>
</feature>
<evidence type="ECO:0000256" key="12">
    <source>
        <dbReference type="ARBA" id="ARBA00023136"/>
    </source>
</evidence>
<evidence type="ECO:0000256" key="9">
    <source>
        <dbReference type="ARBA" id="ARBA00022801"/>
    </source>
</evidence>
<keyword evidence="5 16" id="KW-0645">Protease</keyword>
<evidence type="ECO:0000256" key="11">
    <source>
        <dbReference type="ARBA" id="ARBA00023034"/>
    </source>
</evidence>
<evidence type="ECO:0000256" key="6">
    <source>
        <dbReference type="ARBA" id="ARBA00022692"/>
    </source>
</evidence>
<dbReference type="PANTHER" id="PTHR11802">
    <property type="entry name" value="SERINE PROTEASE FAMILY S10 SERINE CARBOXYPEPTIDASE"/>
    <property type="match status" value="1"/>
</dbReference>
<keyword evidence="11" id="KW-0333">Golgi apparatus</keyword>
<organism evidence="19 20">
    <name type="scientific">Malassezia brasiliensis</name>
    <dbReference type="NCBI Taxonomy" id="1821822"/>
    <lineage>
        <taxon>Eukaryota</taxon>
        <taxon>Fungi</taxon>
        <taxon>Dikarya</taxon>
        <taxon>Basidiomycota</taxon>
        <taxon>Ustilaginomycotina</taxon>
        <taxon>Malasseziomycetes</taxon>
        <taxon>Malasseziales</taxon>
        <taxon>Malasseziaceae</taxon>
        <taxon>Malassezia</taxon>
    </lineage>
</organism>
<proteinExistence type="inferred from homology"/>
<keyword evidence="10 18" id="KW-1133">Transmembrane helix</keyword>